<reference evidence="1" key="1">
    <citation type="submission" date="2022-07" db="EMBL/GenBank/DDBJ databases">
        <title>Genome Sequence of Lecanicillium saksenae.</title>
        <authorList>
            <person name="Buettner E."/>
        </authorList>
    </citation>
    <scope>NUCLEOTIDE SEQUENCE</scope>
    <source>
        <strain evidence="1">VT-O1</strain>
    </source>
</reference>
<organism evidence="1 2">
    <name type="scientific">Lecanicillium saksenae</name>
    <dbReference type="NCBI Taxonomy" id="468837"/>
    <lineage>
        <taxon>Eukaryota</taxon>
        <taxon>Fungi</taxon>
        <taxon>Dikarya</taxon>
        <taxon>Ascomycota</taxon>
        <taxon>Pezizomycotina</taxon>
        <taxon>Sordariomycetes</taxon>
        <taxon>Hypocreomycetidae</taxon>
        <taxon>Hypocreales</taxon>
        <taxon>Cordycipitaceae</taxon>
        <taxon>Lecanicillium</taxon>
    </lineage>
</organism>
<sequence length="391" mass="43331">MASSPRRSSDVQGADSIVGRARRASLSVINANPQLGIWQAAGTAIAQAPNLTELRDMDMGAGNITFNSQGHSARLAAVYEDTGRLALVRSNTRVVEKDDIGEKKTAPVLVAETDAQDTAHDETAPKPKEHHHHRRHHLWHHSHGQGHGKKADVGPTIMHGLAAFWKFFITPAGFLITIYCLNIVAWGAMLFFLLLKAAPAMNHPSADDNSSPRKIWLEIDSQILNALFCVTGFGLAPWRFRDLYLFIRGARMRDRASMAKLVKQNRGWFRPPTWYTEADDAAAESSDQVKPPTFTGRVAPPTPVWKLGFTIWMMVWNTLLQAVLCFFMWHYNRIDRPGWATGTFIGLGCGVSMLAGLMSYWEGRKVKKIEGPAVEVVPGVEASIAAETLRK</sequence>
<keyword evidence="2" id="KW-1185">Reference proteome</keyword>
<dbReference type="EMBL" id="JANAKD010001506">
    <property type="protein sequence ID" value="KAJ3478774.1"/>
    <property type="molecule type" value="Genomic_DNA"/>
</dbReference>
<gene>
    <name evidence="1" type="ORF">NLG97_g8485</name>
</gene>
<dbReference type="Proteomes" id="UP001148737">
    <property type="component" value="Unassembled WGS sequence"/>
</dbReference>
<name>A0ACC1QJC4_9HYPO</name>
<protein>
    <submittedName>
        <fullName evidence="1">Uncharacterized protein</fullName>
    </submittedName>
</protein>
<comment type="caution">
    <text evidence="1">The sequence shown here is derived from an EMBL/GenBank/DDBJ whole genome shotgun (WGS) entry which is preliminary data.</text>
</comment>
<evidence type="ECO:0000313" key="2">
    <source>
        <dbReference type="Proteomes" id="UP001148737"/>
    </source>
</evidence>
<accession>A0ACC1QJC4</accession>
<proteinExistence type="predicted"/>
<evidence type="ECO:0000313" key="1">
    <source>
        <dbReference type="EMBL" id="KAJ3478774.1"/>
    </source>
</evidence>